<gene>
    <name evidence="7 8" type="primary">rpoZ</name>
    <name evidence="8" type="ORF">KVH43_10910</name>
</gene>
<dbReference type="HAMAP" id="MF_00366">
    <property type="entry name" value="RNApol_bact_RpoZ"/>
    <property type="match status" value="1"/>
</dbReference>
<dbReference type="GO" id="GO:0003899">
    <property type="term" value="F:DNA-directed RNA polymerase activity"/>
    <property type="evidence" value="ECO:0007669"/>
    <property type="project" value="UniProtKB-EC"/>
</dbReference>
<dbReference type="GO" id="GO:0000428">
    <property type="term" value="C:DNA-directed RNA polymerase complex"/>
    <property type="evidence" value="ECO:0007669"/>
    <property type="project" value="UniProtKB-KW"/>
</dbReference>
<evidence type="ECO:0000313" key="8">
    <source>
        <dbReference type="EMBL" id="QXM05858.1"/>
    </source>
</evidence>
<evidence type="ECO:0000256" key="3">
    <source>
        <dbReference type="ARBA" id="ARBA00022679"/>
    </source>
</evidence>
<proteinExistence type="inferred from homology"/>
<dbReference type="EMBL" id="CP078093">
    <property type="protein sequence ID" value="QXM05858.1"/>
    <property type="molecule type" value="Genomic_DNA"/>
</dbReference>
<comment type="subunit">
    <text evidence="7">The RNAP catalytic core consists of 2 alpha, 1 beta, 1 beta' and 1 omega subunit. When a sigma factor is associated with the core the holoenzyme is formed, which can initiate transcription.</text>
</comment>
<protein>
    <recommendedName>
        <fullName evidence="7">DNA-directed RNA polymerase subunit omega</fullName>
        <shortName evidence="7">RNAP omega subunit</shortName>
        <ecNumber evidence="7">2.7.7.6</ecNumber>
    </recommendedName>
    <alternativeName>
        <fullName evidence="7">RNA polymerase omega subunit</fullName>
    </alternativeName>
    <alternativeName>
        <fullName evidence="7">Transcriptase subunit omega</fullName>
    </alternativeName>
</protein>
<keyword evidence="4 7" id="KW-0548">Nucleotidyltransferase</keyword>
<evidence type="ECO:0000313" key="9">
    <source>
        <dbReference type="Proteomes" id="UP000886818"/>
    </source>
</evidence>
<comment type="function">
    <text evidence="7">Promotes RNA polymerase assembly. Latches the N- and C-terminal regions of the beta' subunit thereby facilitating its interaction with the beta and alpha subunits.</text>
</comment>
<sequence>MLKPSVNKLMKKVDSRYSLVIATSKRAREIIDGAERLIHVDSNKPVTIATYEIAEDAIICKSEEIEK</sequence>
<keyword evidence="9" id="KW-1185">Reference proteome</keyword>
<evidence type="ECO:0000256" key="2">
    <source>
        <dbReference type="ARBA" id="ARBA00022478"/>
    </source>
</evidence>
<keyword evidence="5 7" id="KW-0804">Transcription</keyword>
<comment type="similarity">
    <text evidence="1 7">Belongs to the RNA polymerase subunit omega family.</text>
</comment>
<evidence type="ECO:0000256" key="4">
    <source>
        <dbReference type="ARBA" id="ARBA00022695"/>
    </source>
</evidence>
<dbReference type="PANTHER" id="PTHR34476:SF1">
    <property type="entry name" value="DNA-DIRECTED RNA POLYMERASE SUBUNIT OMEGA"/>
    <property type="match status" value="1"/>
</dbReference>
<dbReference type="InterPro" id="IPR003716">
    <property type="entry name" value="DNA-dir_RNA_pol_omega"/>
</dbReference>
<dbReference type="Pfam" id="PF01192">
    <property type="entry name" value="RNA_pol_Rpb6"/>
    <property type="match status" value="1"/>
</dbReference>
<dbReference type="PANTHER" id="PTHR34476">
    <property type="entry name" value="DNA-DIRECTED RNA POLYMERASE SUBUNIT OMEGA"/>
    <property type="match status" value="1"/>
</dbReference>
<dbReference type="RefSeq" id="WP_218282556.1">
    <property type="nucleotide sequence ID" value="NZ_CP078093.1"/>
</dbReference>
<organism evidence="8 9">
    <name type="scientific">Crassaminicella indica</name>
    <dbReference type="NCBI Taxonomy" id="2855394"/>
    <lineage>
        <taxon>Bacteria</taxon>
        <taxon>Bacillati</taxon>
        <taxon>Bacillota</taxon>
        <taxon>Clostridia</taxon>
        <taxon>Eubacteriales</taxon>
        <taxon>Clostridiaceae</taxon>
        <taxon>Crassaminicella</taxon>
    </lineage>
</organism>
<dbReference type="Proteomes" id="UP000886818">
    <property type="component" value="Chromosome"/>
</dbReference>
<evidence type="ECO:0000256" key="6">
    <source>
        <dbReference type="ARBA" id="ARBA00048552"/>
    </source>
</evidence>
<dbReference type="NCBIfam" id="TIGR00690">
    <property type="entry name" value="rpoZ"/>
    <property type="match status" value="1"/>
</dbReference>
<comment type="catalytic activity">
    <reaction evidence="6 7">
        <text>RNA(n) + a ribonucleoside 5'-triphosphate = RNA(n+1) + diphosphate</text>
        <dbReference type="Rhea" id="RHEA:21248"/>
        <dbReference type="Rhea" id="RHEA-COMP:14527"/>
        <dbReference type="Rhea" id="RHEA-COMP:17342"/>
        <dbReference type="ChEBI" id="CHEBI:33019"/>
        <dbReference type="ChEBI" id="CHEBI:61557"/>
        <dbReference type="ChEBI" id="CHEBI:140395"/>
        <dbReference type="EC" id="2.7.7.6"/>
    </reaction>
</comment>
<keyword evidence="2 7" id="KW-0240">DNA-directed RNA polymerase</keyword>
<evidence type="ECO:0000256" key="7">
    <source>
        <dbReference type="HAMAP-Rule" id="MF_00366"/>
    </source>
</evidence>
<accession>A0ABX8R9W7</accession>
<reference evidence="8" key="1">
    <citation type="submission" date="2021-07" db="EMBL/GenBank/DDBJ databases">
        <title>Complete genome sequence of Crassaminicella sp. 143-21, isolated from a deep-sea hydrothermal vent.</title>
        <authorList>
            <person name="Li X."/>
        </authorList>
    </citation>
    <scope>NUCLEOTIDE SEQUENCE</scope>
    <source>
        <strain evidence="8">143-21</strain>
    </source>
</reference>
<evidence type="ECO:0000256" key="5">
    <source>
        <dbReference type="ARBA" id="ARBA00023163"/>
    </source>
</evidence>
<dbReference type="SMART" id="SM01409">
    <property type="entry name" value="RNA_pol_Rpb6"/>
    <property type="match status" value="1"/>
</dbReference>
<evidence type="ECO:0000256" key="1">
    <source>
        <dbReference type="ARBA" id="ARBA00006711"/>
    </source>
</evidence>
<name>A0ABX8R9W7_9CLOT</name>
<dbReference type="InterPro" id="IPR006110">
    <property type="entry name" value="Pol_omega/Rpo6/RPB6"/>
</dbReference>
<keyword evidence="3 7" id="KW-0808">Transferase</keyword>
<dbReference type="EC" id="2.7.7.6" evidence="7"/>